<dbReference type="RefSeq" id="XP_040924771.1">
    <property type="nucleotide sequence ID" value="XM_041068837.1"/>
</dbReference>
<evidence type="ECO:0000256" key="10">
    <source>
        <dbReference type="SAM" id="Phobius"/>
    </source>
</evidence>
<keyword evidence="8 9" id="KW-0807">Transducer</keyword>
<keyword evidence="4 10" id="KW-1133">Transmembrane helix</keyword>
<evidence type="ECO:0000313" key="13">
    <source>
        <dbReference type="RefSeq" id="XP_040924771.1"/>
    </source>
</evidence>
<evidence type="ECO:0000259" key="11">
    <source>
        <dbReference type="PROSITE" id="PS50262"/>
    </source>
</evidence>
<feature type="transmembrane region" description="Helical" evidence="10">
    <location>
        <begin position="227"/>
        <end position="250"/>
    </location>
</feature>
<dbReference type="SUPFAM" id="SSF81321">
    <property type="entry name" value="Family A G protein-coupled receptor-like"/>
    <property type="match status" value="1"/>
</dbReference>
<keyword evidence="2" id="KW-1003">Cell membrane</keyword>
<feature type="transmembrane region" description="Helical" evidence="10">
    <location>
        <begin position="15"/>
        <end position="45"/>
    </location>
</feature>
<dbReference type="OrthoDB" id="10042731at2759"/>
<dbReference type="Proteomes" id="UP000515150">
    <property type="component" value="Chromosome 21"/>
</dbReference>
<dbReference type="Pfam" id="PF00001">
    <property type="entry name" value="7tm_1"/>
    <property type="match status" value="1"/>
</dbReference>
<feature type="transmembrane region" description="Helical" evidence="10">
    <location>
        <begin position="194"/>
        <end position="215"/>
    </location>
</feature>
<evidence type="ECO:0000256" key="3">
    <source>
        <dbReference type="ARBA" id="ARBA00022692"/>
    </source>
</evidence>
<evidence type="ECO:0000313" key="12">
    <source>
        <dbReference type="Proteomes" id="UP000515150"/>
    </source>
</evidence>
<feature type="transmembrane region" description="Helical" evidence="10">
    <location>
        <begin position="141"/>
        <end position="161"/>
    </location>
</feature>
<dbReference type="PROSITE" id="PS50262">
    <property type="entry name" value="G_PROTEIN_RECEP_F1_2"/>
    <property type="match status" value="1"/>
</dbReference>
<feature type="transmembrane region" description="Helical" evidence="10">
    <location>
        <begin position="92"/>
        <end position="110"/>
    </location>
</feature>
<evidence type="ECO:0000256" key="9">
    <source>
        <dbReference type="RuleBase" id="RU000688"/>
    </source>
</evidence>
<gene>
    <name evidence="13" type="primary">LOC121201905</name>
</gene>
<dbReference type="PANTHER" id="PTHR24249:SF381">
    <property type="entry name" value="TRACE AMINE ASSOCIATED RECEPTOR 19P-RELATED"/>
    <property type="match status" value="1"/>
</dbReference>
<dbReference type="PROSITE" id="PS00237">
    <property type="entry name" value="G_PROTEIN_RECEP_F1_1"/>
    <property type="match status" value="1"/>
</dbReference>
<evidence type="ECO:0000256" key="7">
    <source>
        <dbReference type="ARBA" id="ARBA00023170"/>
    </source>
</evidence>
<evidence type="ECO:0000256" key="6">
    <source>
        <dbReference type="ARBA" id="ARBA00023136"/>
    </source>
</evidence>
<name>A0A8M1H8K7_BETSP</name>
<dbReference type="InterPro" id="IPR050569">
    <property type="entry name" value="TAAR"/>
</dbReference>
<comment type="subcellular location">
    <subcellularLocation>
        <location evidence="1">Cell membrane</location>
        <topology evidence="1">Multi-pass membrane protein</topology>
    </subcellularLocation>
</comment>
<proteinExistence type="inferred from homology"/>
<keyword evidence="3 9" id="KW-0812">Transmembrane</keyword>
<evidence type="ECO:0000256" key="1">
    <source>
        <dbReference type="ARBA" id="ARBA00004651"/>
    </source>
</evidence>
<dbReference type="CDD" id="cd15055">
    <property type="entry name" value="7tmA_TAARs"/>
    <property type="match status" value="1"/>
</dbReference>
<dbReference type="PANTHER" id="PTHR24249">
    <property type="entry name" value="HISTAMINE RECEPTOR-RELATED G-PROTEIN COUPLED RECEPTOR"/>
    <property type="match status" value="1"/>
</dbReference>
<keyword evidence="6 10" id="KW-0472">Membrane</keyword>
<dbReference type="GeneID" id="121201905"/>
<keyword evidence="7 9" id="KW-0675">Receptor</keyword>
<evidence type="ECO:0000256" key="2">
    <source>
        <dbReference type="ARBA" id="ARBA00022475"/>
    </source>
</evidence>
<sequence length="277" mass="30875">MIPSLDRQLHTPTNLLLLSLAVSDFFVGKLMLFQMMTISGCWLLGDLMCSLYYVVACIMTSVSIGNMVLISMDRYVAICYPLHYSKVTEKRVQVCICVCWTCSALSNSFLQKDSLERPGRYNSCYGMCVLVVDYIGGRVDLFLSFIGPITVIVVLYMRVFIEAVSQARAMRSNTKTVSLQGSETVMAKKSEIKAARTLGVVILGFLICLCPYFSATLSGQDTLFNTSLSAFAICLFSFNSCVNPIIYAFFYPWFRKSIKTIVTLEILQTGSCEANII</sequence>
<keyword evidence="12" id="KW-1185">Reference proteome</keyword>
<evidence type="ECO:0000256" key="5">
    <source>
        <dbReference type="ARBA" id="ARBA00023040"/>
    </source>
</evidence>
<reference evidence="13" key="1">
    <citation type="submission" date="2025-08" db="UniProtKB">
        <authorList>
            <consortium name="RefSeq"/>
        </authorList>
    </citation>
    <scope>IDENTIFICATION</scope>
</reference>
<dbReference type="GO" id="GO:0005886">
    <property type="term" value="C:plasma membrane"/>
    <property type="evidence" value="ECO:0007669"/>
    <property type="project" value="UniProtKB-SubCell"/>
</dbReference>
<accession>A0A8M1H8K7</accession>
<protein>
    <submittedName>
        <fullName evidence="13">Trace amine-associated receptor 8a-like</fullName>
    </submittedName>
</protein>
<dbReference type="InterPro" id="IPR000276">
    <property type="entry name" value="GPCR_Rhodpsn"/>
</dbReference>
<evidence type="ECO:0000256" key="8">
    <source>
        <dbReference type="ARBA" id="ARBA00023224"/>
    </source>
</evidence>
<organism evidence="12 13">
    <name type="scientific">Betta splendens</name>
    <name type="common">Siamese fighting fish</name>
    <dbReference type="NCBI Taxonomy" id="158456"/>
    <lineage>
        <taxon>Eukaryota</taxon>
        <taxon>Metazoa</taxon>
        <taxon>Chordata</taxon>
        <taxon>Craniata</taxon>
        <taxon>Vertebrata</taxon>
        <taxon>Euteleostomi</taxon>
        <taxon>Actinopterygii</taxon>
        <taxon>Neopterygii</taxon>
        <taxon>Teleostei</taxon>
        <taxon>Neoteleostei</taxon>
        <taxon>Acanthomorphata</taxon>
        <taxon>Anabantaria</taxon>
        <taxon>Anabantiformes</taxon>
        <taxon>Anabantoidei</taxon>
        <taxon>Osphronemidae</taxon>
        <taxon>Betta</taxon>
    </lineage>
</organism>
<comment type="similarity">
    <text evidence="9">Belongs to the G-protein coupled receptor 1 family.</text>
</comment>
<dbReference type="InterPro" id="IPR017452">
    <property type="entry name" value="GPCR_Rhodpsn_7TM"/>
</dbReference>
<keyword evidence="5 9" id="KW-0297">G-protein coupled receptor</keyword>
<feature type="domain" description="G-protein coupled receptors family 1 profile" evidence="11">
    <location>
        <begin position="1"/>
        <end position="247"/>
    </location>
</feature>
<dbReference type="KEGG" id="bspl:121201905"/>
<dbReference type="GO" id="GO:0001594">
    <property type="term" value="F:trace-amine receptor activity"/>
    <property type="evidence" value="ECO:0007669"/>
    <property type="project" value="TreeGrafter"/>
</dbReference>
<dbReference type="PRINTS" id="PR00237">
    <property type="entry name" value="GPCRRHODOPSN"/>
</dbReference>
<dbReference type="AlphaFoldDB" id="A0A8M1H8K7"/>
<feature type="transmembrane region" description="Helical" evidence="10">
    <location>
        <begin position="51"/>
        <end position="71"/>
    </location>
</feature>
<evidence type="ECO:0000256" key="4">
    <source>
        <dbReference type="ARBA" id="ARBA00022989"/>
    </source>
</evidence>
<dbReference type="Gene3D" id="1.20.1070.10">
    <property type="entry name" value="Rhodopsin 7-helix transmembrane proteins"/>
    <property type="match status" value="1"/>
</dbReference>